<organism evidence="2 3">
    <name type="scientific">Steroidobacter gossypii</name>
    <dbReference type="NCBI Taxonomy" id="2805490"/>
    <lineage>
        <taxon>Bacteria</taxon>
        <taxon>Pseudomonadati</taxon>
        <taxon>Pseudomonadota</taxon>
        <taxon>Gammaproteobacteria</taxon>
        <taxon>Steroidobacterales</taxon>
        <taxon>Steroidobacteraceae</taxon>
        <taxon>Steroidobacter</taxon>
    </lineage>
</organism>
<sequence length="264" mass="27426">MTLQVAIEGVAFWASRLPGWDLARAVIRGEQAPPEAASARPAPTLLAPTERRRAPDTVAVALEVAGRACEAAGRKPSDLPSVFASTHGDLAISDYMCSTLAATPALISPIKFHNSVHNAAAGYWSIGTGSLAPYTAISAYEYTFGAGLIEAATQAACEERPVLYVAFDIEAKGALASMAPSRGLLGAALVLAPASAAQKQRSLILTTESVAESRPTAPRSAAAPLVADNALAPCLPFFEILAMSQPRTLCLALSKQMALNVQVN</sequence>
<evidence type="ECO:0000313" key="3">
    <source>
        <dbReference type="Proteomes" id="UP000661077"/>
    </source>
</evidence>
<accession>A0ABS1WTZ8</accession>
<gene>
    <name evidence="2" type="ORF">JM946_06775</name>
</gene>
<feature type="domain" description="Beta-ketoacyl synthase-like N-terminal" evidence="1">
    <location>
        <begin position="36"/>
        <end position="211"/>
    </location>
</feature>
<dbReference type="Proteomes" id="UP000661077">
    <property type="component" value="Unassembled WGS sequence"/>
</dbReference>
<evidence type="ECO:0000313" key="2">
    <source>
        <dbReference type="EMBL" id="MBM0104442.1"/>
    </source>
</evidence>
<dbReference type="Pfam" id="PF13723">
    <property type="entry name" value="Ketoacyl-synt_2"/>
    <property type="match status" value="1"/>
</dbReference>
<proteinExistence type="predicted"/>
<dbReference type="InterPro" id="IPR014030">
    <property type="entry name" value="Ketoacyl_synth_N"/>
</dbReference>
<protein>
    <submittedName>
        <fullName evidence="2">Beta-ketoacyl synthase chain length factor</fullName>
    </submittedName>
</protein>
<dbReference type="SUPFAM" id="SSF53901">
    <property type="entry name" value="Thiolase-like"/>
    <property type="match status" value="1"/>
</dbReference>
<dbReference type="EMBL" id="JAEVLS010000001">
    <property type="protein sequence ID" value="MBM0104442.1"/>
    <property type="molecule type" value="Genomic_DNA"/>
</dbReference>
<dbReference type="InterPro" id="IPR016039">
    <property type="entry name" value="Thiolase-like"/>
</dbReference>
<evidence type="ECO:0000259" key="1">
    <source>
        <dbReference type="Pfam" id="PF13723"/>
    </source>
</evidence>
<reference evidence="2 3" key="1">
    <citation type="journal article" date="2021" name="Int. J. Syst. Evol. Microbiol.">
        <title>Steroidobacter gossypii sp. nov., isolated from soil of cotton cropping field.</title>
        <authorList>
            <person name="Huang R."/>
            <person name="Yang S."/>
            <person name="Zhen C."/>
            <person name="Liu W."/>
        </authorList>
    </citation>
    <scope>NUCLEOTIDE SEQUENCE [LARGE SCALE GENOMIC DNA]</scope>
    <source>
        <strain evidence="2 3">S1-65</strain>
    </source>
</reference>
<name>A0ABS1WTZ8_9GAMM</name>
<comment type="caution">
    <text evidence="2">The sequence shown here is derived from an EMBL/GenBank/DDBJ whole genome shotgun (WGS) entry which is preliminary data.</text>
</comment>
<dbReference type="RefSeq" id="WP_203166385.1">
    <property type="nucleotide sequence ID" value="NZ_JAEVLS010000001.1"/>
</dbReference>
<keyword evidence="3" id="KW-1185">Reference proteome</keyword>